<proteinExistence type="predicted"/>
<name>A0ACC1SLD0_9HYPO</name>
<dbReference type="Proteomes" id="UP001148629">
    <property type="component" value="Unassembled WGS sequence"/>
</dbReference>
<reference evidence="1" key="1">
    <citation type="submission" date="2022-08" db="EMBL/GenBank/DDBJ databases">
        <title>Genome Sequence of Fusarium decemcellulare.</title>
        <authorList>
            <person name="Buettner E."/>
        </authorList>
    </citation>
    <scope>NUCLEOTIDE SEQUENCE</scope>
    <source>
        <strain evidence="1">Babe19</strain>
    </source>
</reference>
<protein>
    <submittedName>
        <fullName evidence="1">Uncharacterized protein</fullName>
    </submittedName>
</protein>
<keyword evidence="2" id="KW-1185">Reference proteome</keyword>
<comment type="caution">
    <text evidence="1">The sequence shown here is derived from an EMBL/GenBank/DDBJ whole genome shotgun (WGS) entry which is preliminary data.</text>
</comment>
<gene>
    <name evidence="1" type="ORF">NM208_g4244</name>
</gene>
<evidence type="ECO:0000313" key="2">
    <source>
        <dbReference type="Proteomes" id="UP001148629"/>
    </source>
</evidence>
<organism evidence="1 2">
    <name type="scientific">Fusarium decemcellulare</name>
    <dbReference type="NCBI Taxonomy" id="57161"/>
    <lineage>
        <taxon>Eukaryota</taxon>
        <taxon>Fungi</taxon>
        <taxon>Dikarya</taxon>
        <taxon>Ascomycota</taxon>
        <taxon>Pezizomycotina</taxon>
        <taxon>Sordariomycetes</taxon>
        <taxon>Hypocreomycetidae</taxon>
        <taxon>Hypocreales</taxon>
        <taxon>Nectriaceae</taxon>
        <taxon>Fusarium</taxon>
        <taxon>Fusarium decemcellulare species complex</taxon>
    </lineage>
</organism>
<sequence>MAEAQPDAPDGSAEYVAELLGTRGLGCSHYAAKKSKDKSAFPSRLGFFHKTAPDTRISYLDTKSLCLDCLYLAVPNGFNFWSLLVDASPGAPDVSKLDAPPSMDMYPPLLKCGTEGFSSGPRSAVEPVVIPIPDVPRAKEAWLWLQEERKPFYIDQLHLTTRRLLPLAKRAVQADAMTVLNYGLSFDKRQIMKSAPQVSSPRPTRSTPPTSIIRRKAVGSGASKTRSRIGSNRSLTPQSVAPSVDMERQSTNGSQTVSDADLSILSQATTATSFTDVVETAPKVHGPDDDSVIEATSLPETNQHDSSPKESKSKIQSKEIKSSSKRKEKKESSKKVKPSPTVLSEATEAIVSVDALPRAGSNTVGKDQGLVAVAINPVAIVEEPPKTNGKLEKKPQTPSLATNGSTSAIITHSTIFPESTSIKVKDETLVPKDTTPPATKVPKPNGRVEAATMNGSAQENSHDLSIKLAETSTKITESTETGCKPKEKKKKKKKDSAETKAAEPSSTTAGLGTSIETIKPDKAEGDLNVKKDSSTKTKTSASTSTNGTTPPQTNVPPVPKQDNPSPVNMLGIMEQGALIKHNPPPQPTTMVHFTSTNSSLPTPNGAVNSAPKSLMLSARLLRQKPPSKSLKASDRPHYTRNWSQYKQIEFESKVLVSSSNSGNLHTAASGSKKHRSKKVADDSDLDEPTTKKGSKVKDKSTKEAKTEGEASIKSASGTKEKSPSKQRLSTKDKSETVKADGLHSGSTISPSTHGGARSTKSTKLAKLDKPQNHNSGSSKLASGHADQTATSKPHGSKSGGSGGSSKGGGFKLGFEHSSNKSKSKNQSKSEHKPKDSRSSHRHDTDDSDHGAKKKKNDEKKPDEKQENKKEEEKVKPEGKKPEGKDEEAAKPDEVSPDNANNEQSQKPETEKPGPTDPTPGAEDASTVNGIQSEPSDSEPTNTDLSSPSTNINATSVVEEPESPPPTDPAQEKTKPANSFNSNPAGPSLSAEIDVTVGSPEAGNTTKPDAIQQDPSPPNGSISDNKPPSSSVEDTSQSKPSAPEGAATPNAIPEESKAVRSSTNPSTRDVPPVPSNAMESELGQQDTSPPGPSATDKQVPSPSGAGGAKDTPPTAENTAKQEPARGRSSSPSTTAQQPPSFSVDVNATVNPRGRDSTPKPVATPGEQEPSTSTRGYPAAVNPPVTSRDAGPTESSRAGTSTSADSVQDHPSASQFQPSININGFGVPETGTHEEAPSSRDSSHSRSSNSISNNSRDVSPIGRGAYDGNDSDSESGSSSRNSSPTRNFGPDENVSDDTDSVKDDAYPIGNASQASSRSSSVSSQWSSGDHDHGALGNEASHDENGTDHDHASVNGDGSSSDSESDKNGRSDDDDHDTDKDGNSSDDSDSDQENDSKDSSSDQEDNGDEGGSSSDSDDSGQEDGESEGEDSNNGDSSDQDNDEDGSSNDGGDSSPSDSESNDGDGEDSDAGYDSDQNDSGSERSDDDQDDRSDSDEESEGNYQGSDQQSDFYRDQSEKMLPPSFDINRLWCRELKLKRHVTQLGAFFFTAQPDFLGDLLNTPTHRARCINFIVDAWRLTIVQLTHRWKAIKKSTLLNGDVKNVAESLGTVHHESFVALDASAAAGCYLCRILRAQVVHHQYNALPAWVAENIETGRCSLKLETRTFSGSMEIAICFYVGEYLIMILAHRASTRAIETKGMVGAQIKRFAPHMLHRDLESLIQGPIHTWIDDCIHRRGAHSQCDTRKLKQDGDSYPPTRVIDVGVEPSPTIRVVVPKEDLTEPDKLQYLALSYCWGAANEPAKTTRSTIDTRRRGFPLNGLPKTIQDAVKLTRLLGFRYLWVDAICIIQSHAGDRYLDDWNREALRMGSYYSNAYCLISASSASNSSEGLFMERKAQKYSMKPCLLAFDKDKGETLYLPVPEPDLHQELADQPLLKRGWCLQERLLSIRALHWSKNCLYWQCQGIITASELFPLDKLREPIVDVQWSVHHLLKDSAEVAMGKSWNRVVEDYKGMSLTFETDRLVAIQGLADRLVTLHGGQYFAGAFQSHLANGLLWRINGACTEEDILSHYPSWSWASRKAHFGISFQPISNSLLRCTKPDVFPPKRNALDFGDPLKRVIRFEAPLVSLELGPHTAVRGGHHRMTWKDLEQEVAILLIFDASELTPKPLGRILALFLDLEDKPLPSGGRITLRGIIIQSKDQFHERIGLVEVRERGRFQPVAKWWAEMDKHRRDVCLV</sequence>
<accession>A0ACC1SLD0</accession>
<dbReference type="EMBL" id="JANRMS010000310">
    <property type="protein sequence ID" value="KAJ3542164.1"/>
    <property type="molecule type" value="Genomic_DNA"/>
</dbReference>
<evidence type="ECO:0000313" key="1">
    <source>
        <dbReference type="EMBL" id="KAJ3542164.1"/>
    </source>
</evidence>